<dbReference type="InterPro" id="IPR029054">
    <property type="entry name" value="dUTPase-like"/>
</dbReference>
<comment type="caution">
    <text evidence="8">Lacks conserved residue(s) required for the propagation of feature annotation.</text>
</comment>
<dbReference type="AlphaFoldDB" id="A0A2N6PLA3"/>
<dbReference type="Gene3D" id="2.70.40.10">
    <property type="match status" value="1"/>
</dbReference>
<reference evidence="11 12" key="1">
    <citation type="submission" date="2017-09" db="EMBL/GenBank/DDBJ databases">
        <title>Bacterial strain isolated from the female urinary microbiota.</title>
        <authorList>
            <person name="Thomas-White K."/>
            <person name="Kumar N."/>
            <person name="Forster S."/>
            <person name="Putonti C."/>
            <person name="Lawley T."/>
            <person name="Wolfe A.J."/>
        </authorList>
    </citation>
    <scope>NUCLEOTIDE SEQUENCE [LARGE SCALE GENOMIC DNA]</scope>
    <source>
        <strain evidence="11 12">UMB0680</strain>
    </source>
</reference>
<dbReference type="EC" id="3.6.1.23" evidence="8"/>
<evidence type="ECO:0000256" key="3">
    <source>
        <dbReference type="ARBA" id="ARBA00022723"/>
    </source>
</evidence>
<evidence type="ECO:0000256" key="8">
    <source>
        <dbReference type="HAMAP-Rule" id="MF_00116"/>
    </source>
</evidence>
<comment type="pathway">
    <text evidence="8">Pyrimidine metabolism; dUMP biosynthesis; dUMP from dCTP (dUTP route): step 2/2.</text>
</comment>
<dbReference type="SUPFAM" id="SSF51283">
    <property type="entry name" value="dUTPase-like"/>
    <property type="match status" value="1"/>
</dbReference>
<dbReference type="GeneID" id="86842230"/>
<dbReference type="HAMAP" id="MF_00116">
    <property type="entry name" value="dUTPase_bact"/>
    <property type="match status" value="1"/>
</dbReference>
<feature type="binding site" evidence="8">
    <location>
        <begin position="67"/>
        <end position="69"/>
    </location>
    <ligand>
        <name>substrate</name>
    </ligand>
</feature>
<keyword evidence="4 8" id="KW-0378">Hydrolase</keyword>
<evidence type="ECO:0000256" key="7">
    <source>
        <dbReference type="ARBA" id="ARBA00047686"/>
    </source>
</evidence>
<dbReference type="NCBIfam" id="NF001862">
    <property type="entry name" value="PRK00601.1"/>
    <property type="match status" value="1"/>
</dbReference>
<comment type="caution">
    <text evidence="11">The sequence shown here is derived from an EMBL/GenBank/DDBJ whole genome shotgun (WGS) entry which is preliminary data.</text>
</comment>
<keyword evidence="12" id="KW-1185">Reference proteome</keyword>
<proteinExistence type="inferred from homology"/>
<organism evidence="11 12">
    <name type="scientific">Brevibacterium luteolum</name>
    <dbReference type="NCBI Taxonomy" id="199591"/>
    <lineage>
        <taxon>Bacteria</taxon>
        <taxon>Bacillati</taxon>
        <taxon>Actinomycetota</taxon>
        <taxon>Actinomycetes</taxon>
        <taxon>Micrococcales</taxon>
        <taxon>Brevibacteriaceae</taxon>
        <taxon>Brevibacterium</taxon>
    </lineage>
</organism>
<name>A0A2N6PLA3_9MICO</name>
<dbReference type="GO" id="GO:0004170">
    <property type="term" value="F:dUTP diphosphatase activity"/>
    <property type="evidence" value="ECO:0007669"/>
    <property type="project" value="UniProtKB-UniRule"/>
</dbReference>
<feature type="binding site" evidence="8">
    <location>
        <position position="80"/>
    </location>
    <ligand>
        <name>substrate</name>
    </ligand>
</feature>
<comment type="similarity">
    <text evidence="2 8">Belongs to the dUTPase family.</text>
</comment>
<evidence type="ECO:0000313" key="11">
    <source>
        <dbReference type="EMBL" id="PMB99445.1"/>
    </source>
</evidence>
<feature type="domain" description="dUTPase-like" evidence="10">
    <location>
        <begin position="17"/>
        <end position="147"/>
    </location>
</feature>
<evidence type="ECO:0000259" key="10">
    <source>
        <dbReference type="Pfam" id="PF00692"/>
    </source>
</evidence>
<keyword evidence="5 8" id="KW-0460">Magnesium</keyword>
<gene>
    <name evidence="8" type="primary">dut</name>
    <name evidence="11" type="ORF">CJ198_02700</name>
</gene>
<dbReference type="GO" id="GO:0046081">
    <property type="term" value="P:dUTP catabolic process"/>
    <property type="evidence" value="ECO:0007669"/>
    <property type="project" value="InterPro"/>
</dbReference>
<keyword evidence="6 8" id="KW-0546">Nucleotide metabolism</keyword>
<comment type="catalytic activity">
    <reaction evidence="7 8">
        <text>dUTP + H2O = dUMP + diphosphate + H(+)</text>
        <dbReference type="Rhea" id="RHEA:10248"/>
        <dbReference type="ChEBI" id="CHEBI:15377"/>
        <dbReference type="ChEBI" id="CHEBI:15378"/>
        <dbReference type="ChEBI" id="CHEBI:33019"/>
        <dbReference type="ChEBI" id="CHEBI:61555"/>
        <dbReference type="ChEBI" id="CHEBI:246422"/>
        <dbReference type="EC" id="3.6.1.23"/>
    </reaction>
</comment>
<dbReference type="Proteomes" id="UP000235703">
    <property type="component" value="Unassembled WGS sequence"/>
</dbReference>
<keyword evidence="3 8" id="KW-0479">Metal-binding</keyword>
<evidence type="ECO:0000256" key="6">
    <source>
        <dbReference type="ARBA" id="ARBA00023080"/>
    </source>
</evidence>
<feature type="binding site" evidence="8">
    <location>
        <begin position="84"/>
        <end position="86"/>
    </location>
    <ligand>
        <name>substrate</name>
    </ligand>
</feature>
<evidence type="ECO:0000256" key="2">
    <source>
        <dbReference type="ARBA" id="ARBA00006581"/>
    </source>
</evidence>
<dbReference type="CDD" id="cd07557">
    <property type="entry name" value="trimeric_dUTPase"/>
    <property type="match status" value="1"/>
</dbReference>
<feature type="region of interest" description="Disordered" evidence="9">
    <location>
        <begin position="137"/>
        <end position="158"/>
    </location>
</feature>
<evidence type="ECO:0000256" key="9">
    <source>
        <dbReference type="SAM" id="MobiDB-lite"/>
    </source>
</evidence>
<dbReference type="InterPro" id="IPR008181">
    <property type="entry name" value="dUTPase"/>
</dbReference>
<dbReference type="EMBL" id="PNFZ01000001">
    <property type="protein sequence ID" value="PMB99445.1"/>
    <property type="molecule type" value="Genomic_DNA"/>
</dbReference>
<dbReference type="FunFam" id="2.70.40.10:FF:000008">
    <property type="entry name" value="Deoxyuridine 5'-triphosphate nucleotidohydrolase"/>
    <property type="match status" value="1"/>
</dbReference>
<comment type="function">
    <text evidence="8">This enzyme is involved in nucleotide metabolism: it produces dUMP, the immediate precursor of thymidine nucleotides and it decreases the intracellular concentration of dUTP so that uracil cannot be incorporated into DNA.</text>
</comment>
<evidence type="ECO:0000256" key="1">
    <source>
        <dbReference type="ARBA" id="ARBA00001946"/>
    </source>
</evidence>
<evidence type="ECO:0000256" key="4">
    <source>
        <dbReference type="ARBA" id="ARBA00022801"/>
    </source>
</evidence>
<dbReference type="GO" id="GO:0006226">
    <property type="term" value="P:dUMP biosynthetic process"/>
    <property type="evidence" value="ECO:0007669"/>
    <property type="project" value="UniProtKB-UniRule"/>
</dbReference>
<dbReference type="RefSeq" id="WP_102160498.1">
    <property type="nucleotide sequence ID" value="NZ_JALXPM010000008.1"/>
</dbReference>
<dbReference type="OrthoDB" id="9809956at2"/>
<protein>
    <recommendedName>
        <fullName evidence="8">Deoxyuridine 5'-triphosphate nucleotidohydrolase</fullName>
        <shortName evidence="8">dUTPase</shortName>
        <ecNumber evidence="8">3.6.1.23</ecNumber>
    </recommendedName>
    <alternativeName>
        <fullName evidence="8">dUTP pyrophosphatase</fullName>
    </alternativeName>
</protein>
<sequence length="158" mass="17057">MAYEELRIEIRQLDPDIALPCYGHRGDAGADLCATEDVVLEPGQRRAVGTGIAIALPEGYAGFVHPRSGLSTKHGITVVNSPGTIDAGYRGEIKVPLINVDPHAAYTIRRGDRIAQLIIQRVIHADFCLVDSLEDSERSDRGFGSTGGFTAGEHDPRH</sequence>
<evidence type="ECO:0000256" key="5">
    <source>
        <dbReference type="ARBA" id="ARBA00022842"/>
    </source>
</evidence>
<accession>A0A2N6PLA3</accession>
<dbReference type="PANTHER" id="PTHR11241">
    <property type="entry name" value="DEOXYURIDINE 5'-TRIPHOSPHATE NUCLEOTIDOHYDROLASE"/>
    <property type="match status" value="1"/>
</dbReference>
<dbReference type="PANTHER" id="PTHR11241:SF0">
    <property type="entry name" value="DEOXYURIDINE 5'-TRIPHOSPHATE NUCLEOTIDOHYDROLASE"/>
    <property type="match status" value="1"/>
</dbReference>
<dbReference type="NCBIfam" id="TIGR00576">
    <property type="entry name" value="dut"/>
    <property type="match status" value="1"/>
</dbReference>
<dbReference type="GO" id="GO:0000287">
    <property type="term" value="F:magnesium ion binding"/>
    <property type="evidence" value="ECO:0007669"/>
    <property type="project" value="UniProtKB-UniRule"/>
</dbReference>
<evidence type="ECO:0000313" key="12">
    <source>
        <dbReference type="Proteomes" id="UP000235703"/>
    </source>
</evidence>
<dbReference type="InterPro" id="IPR036157">
    <property type="entry name" value="dUTPase-like_sf"/>
</dbReference>
<dbReference type="Pfam" id="PF00692">
    <property type="entry name" value="dUTPase"/>
    <property type="match status" value="1"/>
</dbReference>
<comment type="cofactor">
    <cofactor evidence="1 8">
        <name>Mg(2+)</name>
        <dbReference type="ChEBI" id="CHEBI:18420"/>
    </cofactor>
</comment>
<dbReference type="InterPro" id="IPR033704">
    <property type="entry name" value="dUTPase_trimeric"/>
</dbReference>
<dbReference type="UniPathway" id="UPA00610">
    <property type="reaction ID" value="UER00666"/>
</dbReference>